<dbReference type="EMBL" id="CM029041">
    <property type="protein sequence ID" value="KAG2622888.1"/>
    <property type="molecule type" value="Genomic_DNA"/>
</dbReference>
<feature type="region of interest" description="Disordered" evidence="1">
    <location>
        <begin position="48"/>
        <end position="175"/>
    </location>
</feature>
<name>A0A8T0UL83_PANVG</name>
<evidence type="ECO:0000313" key="3">
    <source>
        <dbReference type="EMBL" id="KAG2622888.1"/>
    </source>
</evidence>
<evidence type="ECO:0000256" key="1">
    <source>
        <dbReference type="SAM" id="MobiDB-lite"/>
    </source>
</evidence>
<feature type="chain" id="PRO_5035765658" evidence="2">
    <location>
        <begin position="30"/>
        <end position="199"/>
    </location>
</feature>
<keyword evidence="4" id="KW-1185">Reference proteome</keyword>
<sequence>MSGYFFLSLSLPPFSLLLLSSPMGRPGWAATTSSARGARRRHPAQAELVASRSCSVREPVTLPGFPPPPRRPPPPPPVHLDPRPPLARQRRSRSHGRGSLAPGARVLHHKAAAPTSCAARRHRHPRGPLSHGPLRDRQQPSRRRNRTGPQGASLRLSRGRRARAAAAPAVPPRQGHLGETNFRLTIEFFFSRGVAVIWL</sequence>
<dbReference type="AlphaFoldDB" id="A0A8T0UL83"/>
<proteinExistence type="predicted"/>
<accession>A0A8T0UL83</accession>
<evidence type="ECO:0000256" key="2">
    <source>
        <dbReference type="SAM" id="SignalP"/>
    </source>
</evidence>
<organism evidence="3 4">
    <name type="scientific">Panicum virgatum</name>
    <name type="common">Blackwell switchgrass</name>
    <dbReference type="NCBI Taxonomy" id="38727"/>
    <lineage>
        <taxon>Eukaryota</taxon>
        <taxon>Viridiplantae</taxon>
        <taxon>Streptophyta</taxon>
        <taxon>Embryophyta</taxon>
        <taxon>Tracheophyta</taxon>
        <taxon>Spermatophyta</taxon>
        <taxon>Magnoliopsida</taxon>
        <taxon>Liliopsida</taxon>
        <taxon>Poales</taxon>
        <taxon>Poaceae</taxon>
        <taxon>PACMAD clade</taxon>
        <taxon>Panicoideae</taxon>
        <taxon>Panicodae</taxon>
        <taxon>Paniceae</taxon>
        <taxon>Panicinae</taxon>
        <taxon>Panicum</taxon>
        <taxon>Panicum sect. Hiantes</taxon>
    </lineage>
</organism>
<dbReference type="Proteomes" id="UP000823388">
    <property type="component" value="Chromosome 3K"/>
</dbReference>
<feature type="signal peptide" evidence="2">
    <location>
        <begin position="1"/>
        <end position="29"/>
    </location>
</feature>
<comment type="caution">
    <text evidence="3">The sequence shown here is derived from an EMBL/GenBank/DDBJ whole genome shotgun (WGS) entry which is preliminary data.</text>
</comment>
<reference evidence="3" key="1">
    <citation type="submission" date="2020-05" db="EMBL/GenBank/DDBJ databases">
        <title>WGS assembly of Panicum virgatum.</title>
        <authorList>
            <person name="Lovell J.T."/>
            <person name="Jenkins J."/>
            <person name="Shu S."/>
            <person name="Juenger T.E."/>
            <person name="Schmutz J."/>
        </authorList>
    </citation>
    <scope>NUCLEOTIDE SEQUENCE</scope>
    <source>
        <strain evidence="3">AP13</strain>
    </source>
</reference>
<protein>
    <submittedName>
        <fullName evidence="3">Uncharacterized protein</fullName>
    </submittedName>
</protein>
<feature type="compositionally biased region" description="Pro residues" evidence="1">
    <location>
        <begin position="64"/>
        <end position="85"/>
    </location>
</feature>
<evidence type="ECO:0000313" key="4">
    <source>
        <dbReference type="Proteomes" id="UP000823388"/>
    </source>
</evidence>
<gene>
    <name evidence="3" type="ORF">PVAP13_3KG019800</name>
</gene>
<keyword evidence="2" id="KW-0732">Signal</keyword>